<keyword evidence="1" id="KW-0175">Coiled coil</keyword>
<feature type="transmembrane region" description="Helical" evidence="2">
    <location>
        <begin position="7"/>
        <end position="28"/>
    </location>
</feature>
<gene>
    <name evidence="3" type="ORF">QJ522_09985</name>
</gene>
<keyword evidence="2" id="KW-0812">Transmembrane</keyword>
<evidence type="ECO:0000313" key="3">
    <source>
        <dbReference type="EMBL" id="MDI6449370.1"/>
    </source>
</evidence>
<evidence type="ECO:0000313" key="4">
    <source>
        <dbReference type="Proteomes" id="UP001431776"/>
    </source>
</evidence>
<dbReference type="EMBL" id="JASCXX010000010">
    <property type="protein sequence ID" value="MDI6449370.1"/>
    <property type="molecule type" value="Genomic_DNA"/>
</dbReference>
<evidence type="ECO:0000256" key="1">
    <source>
        <dbReference type="SAM" id="Coils"/>
    </source>
</evidence>
<reference evidence="3" key="1">
    <citation type="submission" date="2023-05" db="EMBL/GenBank/DDBJ databases">
        <title>Anaerotaeda fermentans gen. nov., sp. nov., a novel anaerobic planctomycete of the new family within the order Sedimentisphaerales isolated from Taman Peninsula, Russia.</title>
        <authorList>
            <person name="Khomyakova M.A."/>
            <person name="Merkel A.Y."/>
            <person name="Slobodkin A.I."/>
        </authorList>
    </citation>
    <scope>NUCLEOTIDE SEQUENCE</scope>
    <source>
        <strain evidence="3">M17dextr</strain>
    </source>
</reference>
<comment type="caution">
    <text evidence="3">The sequence shown here is derived from an EMBL/GenBank/DDBJ whole genome shotgun (WGS) entry which is preliminary data.</text>
</comment>
<evidence type="ECO:0000256" key="2">
    <source>
        <dbReference type="SAM" id="Phobius"/>
    </source>
</evidence>
<organism evidence="3 4">
    <name type="scientific">Anaerobaca lacustris</name>
    <dbReference type="NCBI Taxonomy" id="3044600"/>
    <lineage>
        <taxon>Bacteria</taxon>
        <taxon>Pseudomonadati</taxon>
        <taxon>Planctomycetota</taxon>
        <taxon>Phycisphaerae</taxon>
        <taxon>Sedimentisphaerales</taxon>
        <taxon>Anaerobacaceae</taxon>
        <taxon>Anaerobaca</taxon>
    </lineage>
</organism>
<protein>
    <recommendedName>
        <fullName evidence="5">Chromosome partition protein Smc</fullName>
    </recommendedName>
</protein>
<dbReference type="Gene3D" id="1.10.287.1490">
    <property type="match status" value="1"/>
</dbReference>
<name>A0AAW6TUX3_9BACT</name>
<keyword evidence="2" id="KW-1133">Transmembrane helix</keyword>
<evidence type="ECO:0008006" key="5">
    <source>
        <dbReference type="Google" id="ProtNLM"/>
    </source>
</evidence>
<keyword evidence="4" id="KW-1185">Reference proteome</keyword>
<dbReference type="Proteomes" id="UP001431776">
    <property type="component" value="Unassembled WGS sequence"/>
</dbReference>
<proteinExistence type="predicted"/>
<dbReference type="AlphaFoldDB" id="A0AAW6TUX3"/>
<accession>A0AAW6TUX3</accession>
<keyword evidence="2" id="KW-0472">Membrane</keyword>
<feature type="coiled-coil region" evidence="1">
    <location>
        <begin position="51"/>
        <end position="187"/>
    </location>
</feature>
<dbReference type="RefSeq" id="WP_349244778.1">
    <property type="nucleotide sequence ID" value="NZ_JASCXX010000010.1"/>
</dbReference>
<sequence>MSTLTKVLIVLLTVFSIFLCGIVVTYVANATNQKERADKLDRDWRAARTAREAAQNDLVAAKEEADQMRRDLDAQMSGLKVTISDLQAKLESVQRENTQMAQRVRDMGASVQQANELQASQMQQSQTAQQQVAALEAERTRLSKELAETDQALLEKMAIVVQLEEKYRQLTEANQDLESRLNQYLRQYGKTAAAPVPVTQRTGIVQPAAPAARDINLTARVTAVDIRNSLAELSIGSAAGVRPDMRFHVTRDQQYVCDVRILEVGPDQSVGILERIQIPPRVGDAAATNL</sequence>